<protein>
    <submittedName>
        <fullName evidence="1">Retrovirus-related pol polyprotein from transposon tnt 1-94</fullName>
    </submittedName>
</protein>
<sequence length="218" mass="24556">MYLAQGTRPDIAHVVSALSQWWKSYKRIHWTCAKRVLRYLKGTINNGSFYTKTGKNLIGYTDADWGNCGLDRRSYTGSVFLLANAAISWESRKQRTVALSSTEAEYTALSDATREAIYLSRFLSEIGLPSLSKVTLHNDNQGAAKLAVNPVFHSRSKHIDIRCHFIRHALVEHRIDLIYTPTEDIVADILTKALPSNKHIFCTNGFGIKDIAISRTQI</sequence>
<evidence type="ECO:0000313" key="2">
    <source>
        <dbReference type="Proteomes" id="UP000036403"/>
    </source>
</evidence>
<reference evidence="1 2" key="1">
    <citation type="submission" date="2015-04" db="EMBL/GenBank/DDBJ databases">
        <title>Lasius niger genome sequencing.</title>
        <authorList>
            <person name="Konorov E.A."/>
            <person name="Nikitin M.A."/>
            <person name="Kirill M.V."/>
            <person name="Chang P."/>
        </authorList>
    </citation>
    <scope>NUCLEOTIDE SEQUENCE [LARGE SCALE GENOMIC DNA]</scope>
    <source>
        <tissue evidence="1">Whole</tissue>
    </source>
</reference>
<keyword evidence="2" id="KW-1185">Reference proteome</keyword>
<dbReference type="CDD" id="cd09272">
    <property type="entry name" value="RNase_HI_RT_Ty1"/>
    <property type="match status" value="1"/>
</dbReference>
<dbReference type="PANTHER" id="PTHR11439:SF483">
    <property type="entry name" value="PEPTIDE SYNTHASE GLIP-LIKE, PUTATIVE (AFU_ORTHOLOGUE AFUA_3G12920)-RELATED"/>
    <property type="match status" value="1"/>
</dbReference>
<proteinExistence type="predicted"/>
<dbReference type="Proteomes" id="UP000036403">
    <property type="component" value="Unassembled WGS sequence"/>
</dbReference>
<dbReference type="AlphaFoldDB" id="A0A0J7KP60"/>
<gene>
    <name evidence="1" type="ORF">RF55_7910</name>
</gene>
<name>A0A0J7KP60_LASNI</name>
<dbReference type="EMBL" id="LBMM01004720">
    <property type="protein sequence ID" value="KMQ92143.1"/>
    <property type="molecule type" value="Genomic_DNA"/>
</dbReference>
<evidence type="ECO:0000313" key="1">
    <source>
        <dbReference type="EMBL" id="KMQ92143.1"/>
    </source>
</evidence>
<accession>A0A0J7KP60</accession>
<dbReference type="PaxDb" id="67767-A0A0J7KP60"/>
<dbReference type="PANTHER" id="PTHR11439">
    <property type="entry name" value="GAG-POL-RELATED RETROTRANSPOSON"/>
    <property type="match status" value="1"/>
</dbReference>
<comment type="caution">
    <text evidence="1">The sequence shown here is derived from an EMBL/GenBank/DDBJ whole genome shotgun (WGS) entry which is preliminary data.</text>
</comment>
<dbReference type="STRING" id="67767.A0A0J7KP60"/>
<dbReference type="OrthoDB" id="7549815at2759"/>
<organism evidence="1 2">
    <name type="scientific">Lasius niger</name>
    <name type="common">Black garden ant</name>
    <dbReference type="NCBI Taxonomy" id="67767"/>
    <lineage>
        <taxon>Eukaryota</taxon>
        <taxon>Metazoa</taxon>
        <taxon>Ecdysozoa</taxon>
        <taxon>Arthropoda</taxon>
        <taxon>Hexapoda</taxon>
        <taxon>Insecta</taxon>
        <taxon>Pterygota</taxon>
        <taxon>Neoptera</taxon>
        <taxon>Endopterygota</taxon>
        <taxon>Hymenoptera</taxon>
        <taxon>Apocrita</taxon>
        <taxon>Aculeata</taxon>
        <taxon>Formicoidea</taxon>
        <taxon>Formicidae</taxon>
        <taxon>Formicinae</taxon>
        <taxon>Lasius</taxon>
        <taxon>Lasius</taxon>
    </lineage>
</organism>